<dbReference type="Proteomes" id="UP001076464">
    <property type="component" value="Unassembled WGS sequence"/>
</dbReference>
<protein>
    <submittedName>
        <fullName evidence="1">IS21 family transposase</fullName>
    </submittedName>
</protein>
<evidence type="ECO:0000313" key="1">
    <source>
        <dbReference type="EMBL" id="MCY4745695.1"/>
    </source>
</evidence>
<gene>
    <name evidence="1" type="primary">istA</name>
    <name evidence="1" type="ORF">NYO99_11995</name>
</gene>
<keyword evidence="2" id="KW-1185">Reference proteome</keyword>
<organism evidence="1 2">
    <name type="scientific">Roseateles hydrophilus</name>
    <dbReference type="NCBI Taxonomy" id="2975054"/>
    <lineage>
        <taxon>Bacteria</taxon>
        <taxon>Pseudomonadati</taxon>
        <taxon>Pseudomonadota</taxon>
        <taxon>Betaproteobacteria</taxon>
        <taxon>Burkholderiales</taxon>
        <taxon>Sphaerotilaceae</taxon>
        <taxon>Roseateles</taxon>
    </lineage>
</organism>
<reference evidence="1" key="1">
    <citation type="submission" date="2022-08" db="EMBL/GenBank/DDBJ databases">
        <title>Genome sequencing of Pelomonas sp. UHG3.</title>
        <authorList>
            <person name="So Y."/>
        </authorList>
    </citation>
    <scope>NUCLEOTIDE SEQUENCE</scope>
    <source>
        <strain evidence="1">UHG3</strain>
    </source>
</reference>
<evidence type="ECO:0000313" key="2">
    <source>
        <dbReference type="Proteomes" id="UP001076464"/>
    </source>
</evidence>
<comment type="caution">
    <text evidence="1">The sequence shown here is derived from an EMBL/GenBank/DDBJ whole genome shotgun (WGS) entry which is preliminary data.</text>
</comment>
<accession>A0ACC6CBD7</accession>
<proteinExistence type="predicted"/>
<sequence length="507" mass="57743">MQREIVRLHFHDPSRSSRSIAAAVNSTGTTVGDLRARLAASGYTESDLRDLDDDAWVTALGTHDRSIAVRKPAPDWQWVHEEMKRPSATLETLWREWRETCPDGIGYTQFSTLYREWKRTLNVVMRQTHAPADKLFVDFAGQTVEVRDPDGGPSLFAQVFVAVLGYSNLTYVEAVASQTTPDWIQCHINCFEAIGGAPRWVVCDNLKAGVVRRERDKIVINPAYADALRHFRTAAAPARPRRPRDKGKAEVGVQIAQRWILFRLRDRVFFSLAELNAEIRRLCEEMNGRPFRNRAGNRRQRFEDGERAALMALPATPYEVCEWRYEVKVGADYHVEHLGSYYSVPFQLAHQRVDVRATRSLIELFTRGRRVAVHALAASTGQTITSDEHRPISHVRVLEGEPKALLAWAETVGAQTREMMRYHLEQRSDEFNGLRTARALRDLARAYGNQRFEEVCAYALRLNIRTLRALKSIFSDSTDRRAGQAPQDGTKSRPPHENLRGAEYYGG</sequence>
<name>A0ACC6CBD7_9BURK</name>
<dbReference type="EMBL" id="JAPPUY010000003">
    <property type="protein sequence ID" value="MCY4745695.1"/>
    <property type="molecule type" value="Genomic_DNA"/>
</dbReference>